<keyword evidence="3 6" id="KW-0812">Transmembrane</keyword>
<evidence type="ECO:0000256" key="1">
    <source>
        <dbReference type="ARBA" id="ARBA00004651"/>
    </source>
</evidence>
<feature type="transmembrane region" description="Helical" evidence="6">
    <location>
        <begin position="137"/>
        <end position="159"/>
    </location>
</feature>
<keyword evidence="5 6" id="KW-0472">Membrane</keyword>
<sequence>MKASETDRPHPRKPWLRWLKRGVTLLFFVLVGGLLFSMARNVDWPEVATTLRGYSPLVLVAGVGITAASYTAFSSYDLLGKRYTGHGLPARQVLQLAFVCYAFNLNLGAWVGSLAMRYRLYTRLGLGVGTVTRILSISLIANWLGYMILAGVVFSFRLLELPKNWEIGATGLQFIGFGLLTVSFAYLAACRFSKRRAWHVRGHEIVLPPLRLALMQAALGAANWTLMATLIYLLLPPGLFFPSILGILLISAVAGVITHIPAGLGVLEAVFLALLQHQVAKSEILAALIGYRAIYFLLPLAVACLMYLILERQGQEHKRENAKQDG</sequence>
<feature type="transmembrane region" description="Helical" evidence="6">
    <location>
        <begin position="18"/>
        <end position="39"/>
    </location>
</feature>
<dbReference type="PANTHER" id="PTHR39087:SF2">
    <property type="entry name" value="UPF0104 MEMBRANE PROTEIN MJ1595"/>
    <property type="match status" value="1"/>
</dbReference>
<feature type="transmembrane region" description="Helical" evidence="6">
    <location>
        <begin position="239"/>
        <end position="272"/>
    </location>
</feature>
<protein>
    <submittedName>
        <fullName evidence="7">UPF0104 family protein</fullName>
    </submittedName>
</protein>
<evidence type="ECO:0000256" key="5">
    <source>
        <dbReference type="ARBA" id="ARBA00023136"/>
    </source>
</evidence>
<feature type="transmembrane region" description="Helical" evidence="6">
    <location>
        <begin position="284"/>
        <end position="310"/>
    </location>
</feature>
<dbReference type="GO" id="GO:0005886">
    <property type="term" value="C:plasma membrane"/>
    <property type="evidence" value="ECO:0007669"/>
    <property type="project" value="UniProtKB-SubCell"/>
</dbReference>
<feature type="transmembrane region" description="Helical" evidence="6">
    <location>
        <begin position="210"/>
        <end position="233"/>
    </location>
</feature>
<feature type="transmembrane region" description="Helical" evidence="6">
    <location>
        <begin position="171"/>
        <end position="189"/>
    </location>
</feature>
<dbReference type="RefSeq" id="WP_149327966.1">
    <property type="nucleotide sequence ID" value="NZ_VTPY01000003.1"/>
</dbReference>
<dbReference type="PANTHER" id="PTHR39087">
    <property type="entry name" value="UPF0104 MEMBRANE PROTEIN MJ1595"/>
    <property type="match status" value="1"/>
</dbReference>
<keyword evidence="2" id="KW-1003">Cell membrane</keyword>
<evidence type="ECO:0000256" key="3">
    <source>
        <dbReference type="ARBA" id="ARBA00022692"/>
    </source>
</evidence>
<keyword evidence="4 6" id="KW-1133">Transmembrane helix</keyword>
<organism evidence="7 8">
    <name type="scientific">Billgrantia pellis</name>
    <dbReference type="NCBI Taxonomy" id="2606936"/>
    <lineage>
        <taxon>Bacteria</taxon>
        <taxon>Pseudomonadati</taxon>
        <taxon>Pseudomonadota</taxon>
        <taxon>Gammaproteobacteria</taxon>
        <taxon>Oceanospirillales</taxon>
        <taxon>Halomonadaceae</taxon>
        <taxon>Billgrantia</taxon>
    </lineage>
</organism>
<evidence type="ECO:0000256" key="2">
    <source>
        <dbReference type="ARBA" id="ARBA00022475"/>
    </source>
</evidence>
<gene>
    <name evidence="7" type="ORF">F0A17_08860</name>
</gene>
<dbReference type="Pfam" id="PF03706">
    <property type="entry name" value="LPG_synthase_TM"/>
    <property type="match status" value="1"/>
</dbReference>
<evidence type="ECO:0000256" key="6">
    <source>
        <dbReference type="SAM" id="Phobius"/>
    </source>
</evidence>
<evidence type="ECO:0000256" key="4">
    <source>
        <dbReference type="ARBA" id="ARBA00022989"/>
    </source>
</evidence>
<evidence type="ECO:0000313" key="8">
    <source>
        <dbReference type="Proteomes" id="UP000486760"/>
    </source>
</evidence>
<proteinExistence type="predicted"/>
<name>A0A7V7KIJ9_9GAMM</name>
<dbReference type="EMBL" id="VTPY01000003">
    <property type="protein sequence ID" value="KAA0013013.1"/>
    <property type="molecule type" value="Genomic_DNA"/>
</dbReference>
<feature type="transmembrane region" description="Helical" evidence="6">
    <location>
        <begin position="51"/>
        <end position="73"/>
    </location>
</feature>
<feature type="transmembrane region" description="Helical" evidence="6">
    <location>
        <begin position="93"/>
        <end position="116"/>
    </location>
</feature>
<dbReference type="Proteomes" id="UP000486760">
    <property type="component" value="Unassembled WGS sequence"/>
</dbReference>
<dbReference type="InterPro" id="IPR022791">
    <property type="entry name" value="L-PG_synthase/AglD"/>
</dbReference>
<comment type="caution">
    <text evidence="7">The sequence shown here is derived from an EMBL/GenBank/DDBJ whole genome shotgun (WGS) entry which is preliminary data.</text>
</comment>
<accession>A0A7V7KIJ9</accession>
<comment type="subcellular location">
    <subcellularLocation>
        <location evidence="1">Cell membrane</location>
        <topology evidence="1">Multi-pass membrane protein</topology>
    </subcellularLocation>
</comment>
<dbReference type="AlphaFoldDB" id="A0A7V7KIJ9"/>
<keyword evidence="8" id="KW-1185">Reference proteome</keyword>
<evidence type="ECO:0000313" key="7">
    <source>
        <dbReference type="EMBL" id="KAA0013013.1"/>
    </source>
</evidence>
<reference evidence="7 8" key="1">
    <citation type="submission" date="2019-08" db="EMBL/GenBank/DDBJ databases">
        <title>Bioinformatics analysis of the strain L3 and L5.</title>
        <authorList>
            <person name="Li X."/>
        </authorList>
    </citation>
    <scope>NUCLEOTIDE SEQUENCE [LARGE SCALE GENOMIC DNA]</scope>
    <source>
        <strain evidence="7 8">L5</strain>
    </source>
</reference>